<dbReference type="Pfam" id="PF13560">
    <property type="entry name" value="HTH_31"/>
    <property type="match status" value="1"/>
</dbReference>
<evidence type="ECO:0000313" key="3">
    <source>
        <dbReference type="EMBL" id="BBO23191.1"/>
    </source>
</evidence>
<dbReference type="SMART" id="SM00530">
    <property type="entry name" value="HTH_XRE"/>
    <property type="match status" value="1"/>
</dbReference>
<dbReference type="PANTHER" id="PTHR46797:SF1">
    <property type="entry name" value="METHYLPHOSPHONATE SYNTHASE"/>
    <property type="match status" value="1"/>
</dbReference>
<protein>
    <submittedName>
        <fullName evidence="3">Helix-turn-helix transcriptional regulator</fullName>
    </submittedName>
</protein>
<organism evidence="3 4">
    <name type="scientific">Candidatus Nitrosymbiomonas proteolyticus</name>
    <dbReference type="NCBI Taxonomy" id="2608984"/>
    <lineage>
        <taxon>Bacteria</taxon>
        <taxon>Bacillati</taxon>
        <taxon>Armatimonadota</taxon>
        <taxon>Armatimonadota incertae sedis</taxon>
        <taxon>Candidatus Nitrosymbiomonas</taxon>
    </lineage>
</organism>
<dbReference type="EMBL" id="AP021858">
    <property type="protein sequence ID" value="BBO23191.1"/>
    <property type="molecule type" value="Genomic_DNA"/>
</dbReference>
<dbReference type="InterPro" id="IPR001387">
    <property type="entry name" value="Cro/C1-type_HTH"/>
</dbReference>
<evidence type="ECO:0000313" key="4">
    <source>
        <dbReference type="Proteomes" id="UP000662873"/>
    </source>
</evidence>
<sequence>MPELSLSEEFGRLVREWRTQRGYSQEGFAYRCGIHRTYMTHIELGSKMPSIHVVARIARGFEIEMSELFHALEERGITVSRVTDEPTVR</sequence>
<keyword evidence="1" id="KW-0238">DNA-binding</keyword>
<dbReference type="InterPro" id="IPR010982">
    <property type="entry name" value="Lambda_DNA-bd_dom_sf"/>
</dbReference>
<name>A0A809S8U7_9BACT</name>
<dbReference type="PROSITE" id="PS50943">
    <property type="entry name" value="HTH_CROC1"/>
    <property type="match status" value="1"/>
</dbReference>
<proteinExistence type="predicted"/>
<dbReference type="GO" id="GO:0003700">
    <property type="term" value="F:DNA-binding transcription factor activity"/>
    <property type="evidence" value="ECO:0007669"/>
    <property type="project" value="TreeGrafter"/>
</dbReference>
<feature type="domain" description="HTH cro/C1-type" evidence="2">
    <location>
        <begin position="14"/>
        <end position="68"/>
    </location>
</feature>
<gene>
    <name evidence="3" type="ORF">NPRO_07860</name>
</gene>
<dbReference type="InterPro" id="IPR050807">
    <property type="entry name" value="TransReg_Diox_bact_type"/>
</dbReference>
<dbReference type="CDD" id="cd00093">
    <property type="entry name" value="HTH_XRE"/>
    <property type="match status" value="1"/>
</dbReference>
<dbReference type="SUPFAM" id="SSF47413">
    <property type="entry name" value="lambda repressor-like DNA-binding domains"/>
    <property type="match status" value="1"/>
</dbReference>
<dbReference type="GO" id="GO:0003677">
    <property type="term" value="F:DNA binding"/>
    <property type="evidence" value="ECO:0007669"/>
    <property type="project" value="UniProtKB-KW"/>
</dbReference>
<evidence type="ECO:0000256" key="1">
    <source>
        <dbReference type="ARBA" id="ARBA00023125"/>
    </source>
</evidence>
<accession>A0A809S8U7</accession>
<dbReference type="Gene3D" id="1.10.260.40">
    <property type="entry name" value="lambda repressor-like DNA-binding domains"/>
    <property type="match status" value="1"/>
</dbReference>
<dbReference type="AlphaFoldDB" id="A0A809S8U7"/>
<dbReference type="Proteomes" id="UP000662873">
    <property type="component" value="Chromosome"/>
</dbReference>
<dbReference type="GO" id="GO:0005829">
    <property type="term" value="C:cytosol"/>
    <property type="evidence" value="ECO:0007669"/>
    <property type="project" value="TreeGrafter"/>
</dbReference>
<reference evidence="3" key="1">
    <citation type="journal article" name="DNA Res.">
        <title>The physiological potential of anammox bacteria as revealed by their core genome structure.</title>
        <authorList>
            <person name="Okubo T."/>
            <person name="Toyoda A."/>
            <person name="Fukuhara K."/>
            <person name="Uchiyama I."/>
            <person name="Harigaya Y."/>
            <person name="Kuroiwa M."/>
            <person name="Suzuki T."/>
            <person name="Murakami Y."/>
            <person name="Suwa Y."/>
            <person name="Takami H."/>
        </authorList>
    </citation>
    <scope>NUCLEOTIDE SEQUENCE</scope>
    <source>
        <strain evidence="3">317325-2</strain>
    </source>
</reference>
<evidence type="ECO:0000259" key="2">
    <source>
        <dbReference type="PROSITE" id="PS50943"/>
    </source>
</evidence>
<dbReference type="PANTHER" id="PTHR46797">
    <property type="entry name" value="HTH-TYPE TRANSCRIPTIONAL REGULATOR"/>
    <property type="match status" value="1"/>
</dbReference>
<dbReference type="KEGG" id="npy:NPRO_07860"/>